<dbReference type="EMBL" id="QFQB01000011">
    <property type="protein sequence ID" value="PZQ47649.1"/>
    <property type="molecule type" value="Genomic_DNA"/>
</dbReference>
<feature type="transmembrane region" description="Helical" evidence="1">
    <location>
        <begin position="36"/>
        <end position="64"/>
    </location>
</feature>
<gene>
    <name evidence="2" type="ORF">DI551_02970</name>
</gene>
<feature type="transmembrane region" description="Helical" evidence="1">
    <location>
        <begin position="84"/>
        <end position="104"/>
    </location>
</feature>
<keyword evidence="1" id="KW-0812">Transmembrane</keyword>
<proteinExistence type="predicted"/>
<dbReference type="Proteomes" id="UP000249417">
    <property type="component" value="Unassembled WGS sequence"/>
</dbReference>
<feature type="transmembrane region" description="Helical" evidence="1">
    <location>
        <begin position="151"/>
        <end position="181"/>
    </location>
</feature>
<dbReference type="Gene3D" id="1.20.120.1760">
    <property type="match status" value="1"/>
</dbReference>
<dbReference type="InterPro" id="IPR043130">
    <property type="entry name" value="CDP-OH_PTrfase_TM_dom"/>
</dbReference>
<reference evidence="2 3" key="1">
    <citation type="submission" date="2017-08" db="EMBL/GenBank/DDBJ databases">
        <title>Infants hospitalized years apart are colonized by the same room-sourced microbial strains.</title>
        <authorList>
            <person name="Brooks B."/>
            <person name="Olm M.R."/>
            <person name="Firek B.A."/>
            <person name="Baker R."/>
            <person name="Thomas B.C."/>
            <person name="Morowitz M.J."/>
            <person name="Banfield J.F."/>
        </authorList>
    </citation>
    <scope>NUCLEOTIDE SEQUENCE [LARGE SCALE GENOMIC DNA]</scope>
    <source>
        <strain evidence="2">S2_005_002_R2_29</strain>
    </source>
</reference>
<evidence type="ECO:0008006" key="4">
    <source>
        <dbReference type="Google" id="ProtNLM"/>
    </source>
</evidence>
<sequence length="195" mass="21359">MLDPYLKPHLTALMDRMALKTSQSGLSANNLTGLSLLFGLSGCFLTGMMIYPLGLVLLACGWFFEGLAGAVARATQITDRGIYASQISHVILSASFPFFFMLSAPTQTMGAAILLFTYVLMIASRYAYLYFTQKTGLARTGKFELVERTEIMLFTVLSCIFPGYFAAFAIVFALLCLASAIMRMAKTFKILGLQT</sequence>
<evidence type="ECO:0000313" key="2">
    <source>
        <dbReference type="EMBL" id="PZQ47649.1"/>
    </source>
</evidence>
<dbReference type="AlphaFoldDB" id="A0A2W5N5P5"/>
<feature type="transmembrane region" description="Helical" evidence="1">
    <location>
        <begin position="111"/>
        <end position="131"/>
    </location>
</feature>
<accession>A0A2W5N5P5</accession>
<comment type="caution">
    <text evidence="2">The sequence shown here is derived from an EMBL/GenBank/DDBJ whole genome shotgun (WGS) entry which is preliminary data.</text>
</comment>
<organism evidence="2 3">
    <name type="scientific">Micavibrio aeruginosavorus</name>
    <dbReference type="NCBI Taxonomy" id="349221"/>
    <lineage>
        <taxon>Bacteria</taxon>
        <taxon>Pseudomonadati</taxon>
        <taxon>Bdellovibrionota</taxon>
        <taxon>Bdellovibrionia</taxon>
        <taxon>Bdellovibrionales</taxon>
        <taxon>Pseudobdellovibrionaceae</taxon>
        <taxon>Micavibrio</taxon>
    </lineage>
</organism>
<keyword evidence="1" id="KW-0472">Membrane</keyword>
<evidence type="ECO:0000256" key="1">
    <source>
        <dbReference type="SAM" id="Phobius"/>
    </source>
</evidence>
<protein>
    <recommendedName>
        <fullName evidence="4">CDP-alcohol phosphatidyltransferase family protein</fullName>
    </recommendedName>
</protein>
<evidence type="ECO:0000313" key="3">
    <source>
        <dbReference type="Proteomes" id="UP000249417"/>
    </source>
</evidence>
<keyword evidence="1" id="KW-1133">Transmembrane helix</keyword>
<name>A0A2W5N5P5_9BACT</name>